<organism evidence="1 2">
    <name type="scientific">Bacillus cereus HuA2-1</name>
    <dbReference type="NCBI Taxonomy" id="1053201"/>
    <lineage>
        <taxon>Bacteria</taxon>
        <taxon>Bacillati</taxon>
        <taxon>Bacillota</taxon>
        <taxon>Bacilli</taxon>
        <taxon>Bacillales</taxon>
        <taxon>Bacillaceae</taxon>
        <taxon>Bacillus</taxon>
        <taxon>Bacillus cereus group</taxon>
    </lineage>
</organism>
<sequence length="55" mass="6562">MINIEPIIERLKIHKIPLFREPTMVEHKGNGEIFKQKEFPVQDLDGYLLRFVQVL</sequence>
<dbReference type="PATRIC" id="fig|1053201.3.peg.5891"/>
<comment type="caution">
    <text evidence="1">The sequence shown here is derived from an EMBL/GenBank/DDBJ whole genome shotgun (WGS) entry which is preliminary data.</text>
</comment>
<dbReference type="Gene3D" id="3.10.180.10">
    <property type="entry name" value="2,3-Dihydroxybiphenyl 1,2-Dioxygenase, domain 1"/>
    <property type="match status" value="1"/>
</dbReference>
<proteinExistence type="predicted"/>
<dbReference type="AlphaFoldDB" id="J8XZ39"/>
<evidence type="ECO:0000313" key="1">
    <source>
        <dbReference type="EMBL" id="EJV74608.1"/>
    </source>
</evidence>
<accession>J8XZ39</accession>
<dbReference type="OrthoDB" id="9795618at2"/>
<name>J8XZ39_BACCE</name>
<dbReference type="RefSeq" id="WP_002139572.1">
    <property type="nucleotide sequence ID" value="NZ_JH804676.1"/>
</dbReference>
<gene>
    <name evidence="1" type="ORF">IG3_05735</name>
</gene>
<dbReference type="Proteomes" id="UP000004136">
    <property type="component" value="Unassembled WGS sequence"/>
</dbReference>
<dbReference type="HOGENOM" id="CLU_3022152_0_0_9"/>
<protein>
    <submittedName>
        <fullName evidence="1">Uncharacterized protein</fullName>
    </submittedName>
</protein>
<reference evidence="1 2" key="1">
    <citation type="submission" date="2012-04" db="EMBL/GenBank/DDBJ databases">
        <title>The Genome Sequence of Bacillus cereus HuA2-1.</title>
        <authorList>
            <consortium name="The Broad Institute Genome Sequencing Platform"/>
            <consortium name="The Broad Institute Genome Sequencing Center for Infectious Disease"/>
            <person name="Feldgarden M."/>
            <person name="Van der Auwera G.A."/>
            <person name="Mahillon J."/>
            <person name="Duprez V."/>
            <person name="Timmery S."/>
            <person name="Mattelet C."/>
            <person name="Dierick K."/>
            <person name="Sun M."/>
            <person name="Yu Z."/>
            <person name="Zhu L."/>
            <person name="Hu X."/>
            <person name="Shank E.B."/>
            <person name="Swiecicka I."/>
            <person name="Hansen B.M."/>
            <person name="Andrup L."/>
            <person name="Young S.K."/>
            <person name="Zeng Q."/>
            <person name="Gargeya S."/>
            <person name="Fitzgerald M."/>
            <person name="Haas B."/>
            <person name="Abouelleil A."/>
            <person name="Alvarado L."/>
            <person name="Arachchi H.M."/>
            <person name="Berlin A."/>
            <person name="Chapman S.B."/>
            <person name="Goldberg J."/>
            <person name="Griggs A."/>
            <person name="Gujja S."/>
            <person name="Hansen M."/>
            <person name="Howarth C."/>
            <person name="Imamovic A."/>
            <person name="Larimer J."/>
            <person name="McCowen C."/>
            <person name="Montmayeur A."/>
            <person name="Murphy C."/>
            <person name="Neiman D."/>
            <person name="Pearson M."/>
            <person name="Priest M."/>
            <person name="Roberts A."/>
            <person name="Saif S."/>
            <person name="Shea T."/>
            <person name="Sisk P."/>
            <person name="Sykes S."/>
            <person name="Wortman J."/>
            <person name="Nusbaum C."/>
            <person name="Birren B."/>
        </authorList>
    </citation>
    <scope>NUCLEOTIDE SEQUENCE [LARGE SCALE GENOMIC DNA]</scope>
    <source>
        <strain evidence="1 2">HuA2-1</strain>
    </source>
</reference>
<dbReference type="EMBL" id="AHDV01000057">
    <property type="protein sequence ID" value="EJV74608.1"/>
    <property type="molecule type" value="Genomic_DNA"/>
</dbReference>
<dbReference type="InterPro" id="IPR029068">
    <property type="entry name" value="Glyas_Bleomycin-R_OHBP_Dase"/>
</dbReference>
<evidence type="ECO:0000313" key="2">
    <source>
        <dbReference type="Proteomes" id="UP000004136"/>
    </source>
</evidence>